<proteinExistence type="predicted"/>
<sequence length="48" mass="5063">MRFSLLSVLIVLLTGSNAISAMSLVAIPTALRTSCELKLEIPTKSSGE</sequence>
<comment type="caution">
    <text evidence="1">The sequence shown here is derived from an EMBL/GenBank/DDBJ whole genome shotgun (WGS) entry which is preliminary data.</text>
</comment>
<gene>
    <name evidence="1" type="ORF">WMO39_00390</name>
</gene>
<evidence type="ECO:0000313" key="1">
    <source>
        <dbReference type="EMBL" id="MEQ2468792.1"/>
    </source>
</evidence>
<reference evidence="1 2" key="1">
    <citation type="submission" date="2024-03" db="EMBL/GenBank/DDBJ databases">
        <title>Human intestinal bacterial collection.</title>
        <authorList>
            <person name="Pauvert C."/>
            <person name="Hitch T.C.A."/>
            <person name="Clavel T."/>
        </authorList>
    </citation>
    <scope>NUCLEOTIDE SEQUENCE [LARGE SCALE GENOMIC DNA]</scope>
    <source>
        <strain evidence="1 2">CLA-JM-H38</strain>
    </source>
</reference>
<keyword evidence="2" id="KW-1185">Reference proteome</keyword>
<evidence type="ECO:0000313" key="2">
    <source>
        <dbReference type="Proteomes" id="UP001490816"/>
    </source>
</evidence>
<dbReference type="Proteomes" id="UP001490816">
    <property type="component" value="Unassembled WGS sequence"/>
</dbReference>
<accession>A0ABV1F5Y6</accession>
<name>A0ABV1F5Y6_9FIRM</name>
<evidence type="ECO:0008006" key="3">
    <source>
        <dbReference type="Google" id="ProtNLM"/>
    </source>
</evidence>
<dbReference type="EMBL" id="JBBMEZ010000001">
    <property type="protein sequence ID" value="MEQ2468792.1"/>
    <property type="molecule type" value="Genomic_DNA"/>
</dbReference>
<organism evidence="1 2">
    <name type="scientific">Ruminococcoides intestinale</name>
    <dbReference type="NCBI Taxonomy" id="3133162"/>
    <lineage>
        <taxon>Bacteria</taxon>
        <taxon>Bacillati</taxon>
        <taxon>Bacillota</taxon>
        <taxon>Clostridia</taxon>
        <taxon>Eubacteriales</taxon>
        <taxon>Oscillospiraceae</taxon>
        <taxon>Ruminococcoides</taxon>
    </lineage>
</organism>
<protein>
    <recommendedName>
        <fullName evidence="3">Cyclic lactone autoinducer peptide</fullName>
    </recommendedName>
</protein>